<feature type="signal peptide" evidence="7">
    <location>
        <begin position="1"/>
        <end position="22"/>
    </location>
</feature>
<feature type="compositionally biased region" description="Basic residues" evidence="6">
    <location>
        <begin position="67"/>
        <end position="77"/>
    </location>
</feature>
<dbReference type="EnsemblMetazoa" id="ADAC003739-RA">
    <property type="protein sequence ID" value="ADAC003739-PA"/>
    <property type="gene ID" value="ADAC003739"/>
</dbReference>
<reference evidence="9" key="2">
    <citation type="submission" date="2010-05" db="EMBL/GenBank/DDBJ databases">
        <authorList>
            <person name="Almeida L.G."/>
            <person name="Nicolas M.F."/>
            <person name="Souza R.C."/>
            <person name="Vasconcelos A.T.R."/>
        </authorList>
    </citation>
    <scope>NUCLEOTIDE SEQUENCE</scope>
</reference>
<evidence type="ECO:0000256" key="3">
    <source>
        <dbReference type="ARBA" id="ARBA00022737"/>
    </source>
</evidence>
<dbReference type="SMART" id="SM00494">
    <property type="entry name" value="ChtBD2"/>
    <property type="match status" value="3"/>
</dbReference>
<keyword evidence="5" id="KW-0325">Glycoprotein</keyword>
<keyword evidence="2 7" id="KW-0732">Signal</keyword>
<dbReference type="EMBL" id="ADMH02000984">
    <property type="protein sequence ID" value="ETN64512.1"/>
    <property type="molecule type" value="Genomic_DNA"/>
</dbReference>
<keyword evidence="11" id="KW-1185">Reference proteome</keyword>
<dbReference type="PANTHER" id="PTHR23301">
    <property type="entry name" value="CHITIN BINDING PERITROPHIN-A"/>
    <property type="match status" value="1"/>
</dbReference>
<feature type="domain" description="Chitin-binding type-2" evidence="8">
    <location>
        <begin position="78"/>
        <end position="136"/>
    </location>
</feature>
<dbReference type="HOGENOM" id="CLU_071682_2_1_1"/>
<dbReference type="FunCoup" id="W5JJF9">
    <property type="interactions" value="19"/>
</dbReference>
<dbReference type="Proteomes" id="UP000000673">
    <property type="component" value="Unassembled WGS sequence"/>
</dbReference>
<evidence type="ECO:0000256" key="7">
    <source>
        <dbReference type="SAM" id="SignalP"/>
    </source>
</evidence>
<feature type="domain" description="Chitin-binding type-2" evidence="8">
    <location>
        <begin position="215"/>
        <end position="283"/>
    </location>
</feature>
<dbReference type="InterPro" id="IPR051940">
    <property type="entry name" value="Chitin_bind-dev_reg"/>
</dbReference>
<dbReference type="VEuPathDB" id="VectorBase:ADAR2_010228"/>
<organism evidence="9">
    <name type="scientific">Anopheles darlingi</name>
    <name type="common">Mosquito</name>
    <dbReference type="NCBI Taxonomy" id="43151"/>
    <lineage>
        <taxon>Eukaryota</taxon>
        <taxon>Metazoa</taxon>
        <taxon>Ecdysozoa</taxon>
        <taxon>Arthropoda</taxon>
        <taxon>Hexapoda</taxon>
        <taxon>Insecta</taxon>
        <taxon>Pterygota</taxon>
        <taxon>Neoptera</taxon>
        <taxon>Endopterygota</taxon>
        <taxon>Diptera</taxon>
        <taxon>Nematocera</taxon>
        <taxon>Culicoidea</taxon>
        <taxon>Culicidae</taxon>
        <taxon>Anophelinae</taxon>
        <taxon>Anopheles</taxon>
    </lineage>
</organism>
<evidence type="ECO:0000256" key="5">
    <source>
        <dbReference type="ARBA" id="ARBA00023180"/>
    </source>
</evidence>
<dbReference type="eggNOG" id="ENOG502RBUU">
    <property type="taxonomic scope" value="Eukaryota"/>
</dbReference>
<proteinExistence type="predicted"/>
<protein>
    <submittedName>
        <fullName evidence="9">Cuticular protein analogous to peritrophins 3-A</fullName>
    </submittedName>
</protein>
<dbReference type="OMA" id="IFYNCID"/>
<evidence type="ECO:0000313" key="9">
    <source>
        <dbReference type="EMBL" id="ETN64512.1"/>
    </source>
</evidence>
<feature type="compositionally biased region" description="Polar residues" evidence="6">
    <location>
        <begin position="40"/>
        <end position="61"/>
    </location>
</feature>
<dbReference type="GO" id="GO:0008061">
    <property type="term" value="F:chitin binding"/>
    <property type="evidence" value="ECO:0007669"/>
    <property type="project" value="UniProtKB-KW"/>
</dbReference>
<dbReference type="STRING" id="43151.W5JJF9"/>
<evidence type="ECO:0000256" key="1">
    <source>
        <dbReference type="ARBA" id="ARBA00022669"/>
    </source>
</evidence>
<dbReference type="InterPro" id="IPR036508">
    <property type="entry name" value="Chitin-bd_dom_sf"/>
</dbReference>
<keyword evidence="4" id="KW-1015">Disulfide bond</keyword>
<evidence type="ECO:0000256" key="2">
    <source>
        <dbReference type="ARBA" id="ARBA00022729"/>
    </source>
</evidence>
<dbReference type="AlphaFoldDB" id="W5JJF9"/>
<evidence type="ECO:0000259" key="8">
    <source>
        <dbReference type="PROSITE" id="PS50940"/>
    </source>
</evidence>
<dbReference type="Pfam" id="PF01607">
    <property type="entry name" value="CBM_14"/>
    <property type="match status" value="3"/>
</dbReference>
<accession>W5JJF9</accession>
<keyword evidence="3" id="KW-0677">Repeat</keyword>
<dbReference type="VEuPathDB" id="VectorBase:ADAC003739"/>
<dbReference type="FunFam" id="2.170.140.10:FF:000002">
    <property type="entry name" value="Gasp, isoform A"/>
    <property type="match status" value="1"/>
</dbReference>
<feature type="chain" id="PRO_5010155472" evidence="7">
    <location>
        <begin position="23"/>
        <end position="293"/>
    </location>
</feature>
<dbReference type="PANTHER" id="PTHR23301:SF110">
    <property type="entry name" value="LD43683P-RELATED"/>
    <property type="match status" value="1"/>
</dbReference>
<dbReference type="Gene3D" id="2.170.140.10">
    <property type="entry name" value="Chitin binding domain"/>
    <property type="match status" value="3"/>
</dbReference>
<reference evidence="10" key="4">
    <citation type="submission" date="2015-06" db="UniProtKB">
        <authorList>
            <consortium name="EnsemblMetazoa"/>
        </authorList>
    </citation>
    <scope>IDENTIFICATION</scope>
</reference>
<reference evidence="9" key="3">
    <citation type="journal article" date="2013" name="Nucleic Acids Res.">
        <title>The genome of Anopheles darlingi, the main neotropical malaria vector.</title>
        <authorList>
            <person name="Marinotti O."/>
            <person name="Cerqueira G.C."/>
            <person name="de Almeida L.G."/>
            <person name="Ferro M.I."/>
            <person name="Loreto E.L."/>
            <person name="Zaha A."/>
            <person name="Teixeira S.M."/>
            <person name="Wespiser A.R."/>
            <person name="Almeida E Silva A."/>
            <person name="Schlindwein A.D."/>
            <person name="Pacheco A.C."/>
            <person name="Silva A.L."/>
            <person name="Graveley B.R."/>
            <person name="Walenz B.P."/>
            <person name="Lima Bde A."/>
            <person name="Ribeiro C.A."/>
            <person name="Nunes-Silva C.G."/>
            <person name="de Carvalho C.R."/>
            <person name="Soares C.M."/>
            <person name="de Menezes C.B."/>
            <person name="Matiolli C."/>
            <person name="Caffrey D."/>
            <person name="Araujo D.A."/>
            <person name="de Oliveira D.M."/>
            <person name="Golenbock D."/>
            <person name="Grisard E.C."/>
            <person name="Fantinatti-Garboggini F."/>
            <person name="de Carvalho F.M."/>
            <person name="Barcellos F.G."/>
            <person name="Prosdocimi F."/>
            <person name="May G."/>
            <person name="Azevedo Junior G.M."/>
            <person name="Guimaraes G.M."/>
            <person name="Goldman G.H."/>
            <person name="Padilha I.Q."/>
            <person name="Batista Jda S."/>
            <person name="Ferro J.A."/>
            <person name="Ribeiro J.M."/>
            <person name="Fietto J.L."/>
            <person name="Dabbas K.M."/>
            <person name="Cerdeira L."/>
            <person name="Agnez-Lima L.F."/>
            <person name="Brocchi M."/>
            <person name="de Carvalho M.O."/>
            <person name="Teixeira Mde M."/>
            <person name="Diniz Maia Mde M."/>
            <person name="Goldman M.H."/>
            <person name="Cruz Schneider M.P."/>
            <person name="Felipe M.S."/>
            <person name="Hungria M."/>
            <person name="Nicolas M.F."/>
            <person name="Pereira M."/>
            <person name="Montes M.A."/>
            <person name="Cantao M.E."/>
            <person name="Vincentz M."/>
            <person name="Rafael M.S."/>
            <person name="Silverman N."/>
            <person name="Stoco P.H."/>
            <person name="Souza R.C."/>
            <person name="Vicentini R."/>
            <person name="Gazzinelli R.T."/>
            <person name="Neves Rde O."/>
            <person name="Silva R."/>
            <person name="Astolfi-Filho S."/>
            <person name="Maciel T.E."/>
            <person name="Urmenyi T.P."/>
            <person name="Tadei W.P."/>
            <person name="Camargo E.P."/>
            <person name="de Vasconcelos A.T."/>
        </authorList>
    </citation>
    <scope>NUCLEOTIDE SEQUENCE</scope>
</reference>
<sequence length="293" mass="32627">MRYSVIAFSALIAGILVTTTTTTTTTAVAPSGILPGVATSHVTTDQPTFNTFRGSQTRSRNPQQQMKQKKQRPRKGWSFKCPPKDGQYEDAVQCDKYYECIDGRATERLCPDGLVFDPTIRKINKCDQPFNVDCGDRVELQPPRGNNLCPRRNGFFAHPDPAVCNVFYNCIEGDATEITCTAGLHFDEYTGTCVWPNDAGRQGCNPGANKKLKDGFTCPKEQKTDEAGQAVAHPKYAHPTDCQRFYVCLNGVEPRDLGCQVGEVYNEETERCDAPENVPGCEDWYKESDEKKN</sequence>
<dbReference type="GO" id="GO:0005576">
    <property type="term" value="C:extracellular region"/>
    <property type="evidence" value="ECO:0007669"/>
    <property type="project" value="InterPro"/>
</dbReference>
<feature type="domain" description="Chitin-binding type-2" evidence="8">
    <location>
        <begin position="146"/>
        <end position="206"/>
    </location>
</feature>
<evidence type="ECO:0000313" key="10">
    <source>
        <dbReference type="EnsemblMetazoa" id="ADAC003739-PA"/>
    </source>
</evidence>
<gene>
    <name evidence="9" type="ORF">AND_003739</name>
</gene>
<dbReference type="InterPro" id="IPR002557">
    <property type="entry name" value="Chitin-bd_dom"/>
</dbReference>
<keyword evidence="1" id="KW-0147">Chitin-binding</keyword>
<evidence type="ECO:0000313" key="11">
    <source>
        <dbReference type="Proteomes" id="UP000000673"/>
    </source>
</evidence>
<name>W5JJF9_ANODA</name>
<dbReference type="PROSITE" id="PS50940">
    <property type="entry name" value="CHIT_BIND_II"/>
    <property type="match status" value="3"/>
</dbReference>
<evidence type="ECO:0000256" key="6">
    <source>
        <dbReference type="SAM" id="MobiDB-lite"/>
    </source>
</evidence>
<evidence type="ECO:0000256" key="4">
    <source>
        <dbReference type="ARBA" id="ARBA00023157"/>
    </source>
</evidence>
<dbReference type="SUPFAM" id="SSF57625">
    <property type="entry name" value="Invertebrate chitin-binding proteins"/>
    <property type="match status" value="3"/>
</dbReference>
<feature type="region of interest" description="Disordered" evidence="6">
    <location>
        <begin position="37"/>
        <end position="79"/>
    </location>
</feature>
<reference evidence="9 11" key="1">
    <citation type="journal article" date="2010" name="BMC Genomics">
        <title>Combination of measures distinguishes pre-miRNAs from other stem-loops in the genome of the newly sequenced Anopheles darlingi.</title>
        <authorList>
            <person name="Mendes N.D."/>
            <person name="Freitas A.T."/>
            <person name="Vasconcelos A.T."/>
            <person name="Sagot M.F."/>
        </authorList>
    </citation>
    <scope>NUCLEOTIDE SEQUENCE</scope>
</reference>